<evidence type="ECO:0000313" key="1">
    <source>
        <dbReference type="EMBL" id="KAJ7566295.1"/>
    </source>
</evidence>
<gene>
    <name evidence="1" type="ORF">O6H91_02G096000</name>
</gene>
<accession>A0ACC2EIJ6</accession>
<organism evidence="1 2">
    <name type="scientific">Diphasiastrum complanatum</name>
    <name type="common">Issler's clubmoss</name>
    <name type="synonym">Lycopodium complanatum</name>
    <dbReference type="NCBI Taxonomy" id="34168"/>
    <lineage>
        <taxon>Eukaryota</taxon>
        <taxon>Viridiplantae</taxon>
        <taxon>Streptophyta</taxon>
        <taxon>Embryophyta</taxon>
        <taxon>Tracheophyta</taxon>
        <taxon>Lycopodiopsida</taxon>
        <taxon>Lycopodiales</taxon>
        <taxon>Lycopodiaceae</taxon>
        <taxon>Lycopodioideae</taxon>
        <taxon>Diphasiastrum</taxon>
    </lineage>
</organism>
<dbReference type="Proteomes" id="UP001162992">
    <property type="component" value="Chromosome 2"/>
</dbReference>
<keyword evidence="2" id="KW-1185">Reference proteome</keyword>
<reference evidence="2" key="1">
    <citation type="journal article" date="2024" name="Proc. Natl. Acad. Sci. U.S.A.">
        <title>Extraordinary preservation of gene collinearity over three hundred million years revealed in homosporous lycophytes.</title>
        <authorList>
            <person name="Li C."/>
            <person name="Wickell D."/>
            <person name="Kuo L.Y."/>
            <person name="Chen X."/>
            <person name="Nie B."/>
            <person name="Liao X."/>
            <person name="Peng D."/>
            <person name="Ji J."/>
            <person name="Jenkins J."/>
            <person name="Williams M."/>
            <person name="Shu S."/>
            <person name="Plott C."/>
            <person name="Barry K."/>
            <person name="Rajasekar S."/>
            <person name="Grimwood J."/>
            <person name="Han X."/>
            <person name="Sun S."/>
            <person name="Hou Z."/>
            <person name="He W."/>
            <person name="Dai G."/>
            <person name="Sun C."/>
            <person name="Schmutz J."/>
            <person name="Leebens-Mack J.H."/>
            <person name="Li F.W."/>
            <person name="Wang L."/>
        </authorList>
    </citation>
    <scope>NUCLEOTIDE SEQUENCE [LARGE SCALE GENOMIC DNA]</scope>
    <source>
        <strain evidence="2">cv. PW_Plant_1</strain>
    </source>
</reference>
<protein>
    <submittedName>
        <fullName evidence="1">Uncharacterized protein</fullName>
    </submittedName>
</protein>
<proteinExistence type="predicted"/>
<comment type="caution">
    <text evidence="1">The sequence shown here is derived from an EMBL/GenBank/DDBJ whole genome shotgun (WGS) entry which is preliminary data.</text>
</comment>
<sequence>MLRMAMAKSGSLLMLAVLLVLRSGVGSACTFNMVNNCGYTVWPAVLPSAGQSMLANGGFALSAGESRSVLAPYGWSGRFWPRTGCNFDSTGQGTCATGDCGNKLQCNGIGGQPPASLLEITLNGAGGQDFYDVSLVDGFNIPVSLCPKGGSGSCKTAGCANNLNTHCPGELQMKTNGQVVACKSACLAFNSPQYCCTQGYTNACAPTFYSQLFKNACPAAYSYAKDDPSSLYTCHAASDYTITFCPSQLGC</sequence>
<name>A0ACC2EIJ6_DIPCM</name>
<evidence type="ECO:0000313" key="2">
    <source>
        <dbReference type="Proteomes" id="UP001162992"/>
    </source>
</evidence>
<dbReference type="EMBL" id="CM055093">
    <property type="protein sequence ID" value="KAJ7566295.1"/>
    <property type="molecule type" value="Genomic_DNA"/>
</dbReference>